<dbReference type="GO" id="GO:0006518">
    <property type="term" value="P:peptide metabolic process"/>
    <property type="evidence" value="ECO:0007669"/>
    <property type="project" value="TreeGrafter"/>
</dbReference>
<reference evidence="8 9" key="1">
    <citation type="journal article" date="2013" name="Stand. Genomic Sci.">
        <title>Genomic Encyclopedia of Type Strains, Phase I: The one thousand microbial genomes (KMG-I) project.</title>
        <authorList>
            <person name="Kyrpides N.C."/>
            <person name="Woyke T."/>
            <person name="Eisen J.A."/>
            <person name="Garrity G."/>
            <person name="Lilburn T.G."/>
            <person name="Beck B.J."/>
            <person name="Whitman W.B."/>
            <person name="Hugenholtz P."/>
            <person name="Klenk H.P."/>
        </authorList>
    </citation>
    <scope>NUCLEOTIDE SEQUENCE [LARGE SCALE GENOMIC DNA]</scope>
    <source>
        <strain evidence="8 9">DSM 13484</strain>
    </source>
</reference>
<keyword evidence="2 6" id="KW-0479">Metal-binding</keyword>
<protein>
    <submittedName>
        <fullName evidence="8">Oligoendopeptidase F</fullName>
    </submittedName>
</protein>
<evidence type="ECO:0000313" key="8">
    <source>
        <dbReference type="EMBL" id="TWI91517.1"/>
    </source>
</evidence>
<evidence type="ECO:0000256" key="6">
    <source>
        <dbReference type="RuleBase" id="RU003435"/>
    </source>
</evidence>
<keyword evidence="3 6" id="KW-0378">Hydrolase</keyword>
<proteinExistence type="inferred from homology"/>
<name>A0A562TD80_CHIJA</name>
<keyword evidence="5 6" id="KW-0482">Metalloprotease</keyword>
<accession>A0A562TD80</accession>
<keyword evidence="4 6" id="KW-0862">Zinc</keyword>
<gene>
    <name evidence="8" type="ORF">LX66_0886</name>
</gene>
<dbReference type="EMBL" id="VLLG01000002">
    <property type="protein sequence ID" value="TWI91517.1"/>
    <property type="molecule type" value="Genomic_DNA"/>
</dbReference>
<dbReference type="SUPFAM" id="SSF55486">
    <property type="entry name" value="Metalloproteases ('zincins'), catalytic domain"/>
    <property type="match status" value="1"/>
</dbReference>
<dbReference type="GO" id="GO:0004222">
    <property type="term" value="F:metalloendopeptidase activity"/>
    <property type="evidence" value="ECO:0007669"/>
    <property type="project" value="InterPro"/>
</dbReference>
<evidence type="ECO:0000256" key="3">
    <source>
        <dbReference type="ARBA" id="ARBA00022801"/>
    </source>
</evidence>
<organism evidence="8 9">
    <name type="scientific">Chitinophaga japonensis</name>
    <name type="common">Flexibacter japonensis</name>
    <dbReference type="NCBI Taxonomy" id="104662"/>
    <lineage>
        <taxon>Bacteria</taxon>
        <taxon>Pseudomonadati</taxon>
        <taxon>Bacteroidota</taxon>
        <taxon>Chitinophagia</taxon>
        <taxon>Chitinophagales</taxon>
        <taxon>Chitinophagaceae</taxon>
        <taxon>Chitinophaga</taxon>
    </lineage>
</organism>
<dbReference type="Proteomes" id="UP000316778">
    <property type="component" value="Unassembled WGS sequence"/>
</dbReference>
<dbReference type="NCBIfam" id="TIGR02289">
    <property type="entry name" value="M3_not_pepF"/>
    <property type="match status" value="1"/>
</dbReference>
<dbReference type="Gene3D" id="1.10.1370.30">
    <property type="match status" value="1"/>
</dbReference>
<sequence>MLGIFYFSKMDTLNANIEKQPRKFLPENFTVTSWEILQPYFEALQQRPLNSVPDLEQWLKDLSELDAVVSEDACWRQIRMTCDTTNKQYEEAFTYFCMEIQPRLQPFADALNRKLLDSPLTKELGAGYDTYLRSVRKQVKLFREQNVPLLAELSVMAQQYGVVSGKMTIEVNGQEYTLQQAAKFLENSDRALREEVFRKTNERRLQDRDTLDQLYTSLIGKRDQVAQNAGFANYRDYKFEDLGRFDYTKEDCFQFHAAVKEHMLPLVKNILERQKAKLQLDTLRPWDTDAEPAGVKPLEPFQTGEELITRAIACFDQLGPFFGNCLRVMQQMGRLDLESRKGKAPGGYNCPLAETGVPFIFMNAAGQMKDLTTMVHEGGHAVHSFLSHHLPLSAFKEYPMEIAEVASMSMELFTMDYWDIFFSDKEELRRAKRQQLERAITIFPWIATIDKFQHWVYEHPQHTVAERTDAWLGILREFSPEVVDWSGLENYRAIGWQRQLHLFEVPFYYIEYGIAQLGAIAMWKQYKENKQQALDNYVKALSLGNTKTLPELYATAGIRFDFSPAYVKELADFVQQEMEAIG</sequence>
<keyword evidence="9" id="KW-1185">Reference proteome</keyword>
<dbReference type="InterPro" id="IPR001567">
    <property type="entry name" value="Pept_M3A_M3B_dom"/>
</dbReference>
<keyword evidence="1 6" id="KW-0645">Protease</keyword>
<dbReference type="GO" id="GO:0046872">
    <property type="term" value="F:metal ion binding"/>
    <property type="evidence" value="ECO:0007669"/>
    <property type="project" value="UniProtKB-UniRule"/>
</dbReference>
<evidence type="ECO:0000256" key="2">
    <source>
        <dbReference type="ARBA" id="ARBA00022723"/>
    </source>
</evidence>
<dbReference type="CDD" id="cd09606">
    <property type="entry name" value="M3B_PepF"/>
    <property type="match status" value="1"/>
</dbReference>
<dbReference type="GO" id="GO:0006508">
    <property type="term" value="P:proteolysis"/>
    <property type="evidence" value="ECO:0007669"/>
    <property type="project" value="UniProtKB-KW"/>
</dbReference>
<dbReference type="PANTHER" id="PTHR11804">
    <property type="entry name" value="PROTEASE M3 THIMET OLIGOPEPTIDASE-RELATED"/>
    <property type="match status" value="1"/>
</dbReference>
<evidence type="ECO:0000256" key="4">
    <source>
        <dbReference type="ARBA" id="ARBA00022833"/>
    </source>
</evidence>
<comment type="cofactor">
    <cofactor evidence="6">
        <name>Zn(2+)</name>
        <dbReference type="ChEBI" id="CHEBI:29105"/>
    </cofactor>
    <text evidence="6">Binds 1 zinc ion.</text>
</comment>
<comment type="similarity">
    <text evidence="6">Belongs to the peptidase M3 family.</text>
</comment>
<evidence type="ECO:0000256" key="5">
    <source>
        <dbReference type="ARBA" id="ARBA00023049"/>
    </source>
</evidence>
<evidence type="ECO:0000313" key="9">
    <source>
        <dbReference type="Proteomes" id="UP000316778"/>
    </source>
</evidence>
<dbReference type="InterPro" id="IPR011976">
    <property type="entry name" value="Pept_M3B_oligopep-rel"/>
</dbReference>
<feature type="domain" description="Peptidase M3A/M3B catalytic" evidence="7">
    <location>
        <begin position="185"/>
        <end position="570"/>
    </location>
</feature>
<evidence type="ECO:0000259" key="7">
    <source>
        <dbReference type="Pfam" id="PF01432"/>
    </source>
</evidence>
<evidence type="ECO:0000256" key="1">
    <source>
        <dbReference type="ARBA" id="ARBA00022670"/>
    </source>
</evidence>
<dbReference type="Pfam" id="PF01432">
    <property type="entry name" value="Peptidase_M3"/>
    <property type="match status" value="1"/>
</dbReference>
<dbReference type="AlphaFoldDB" id="A0A562TD80"/>
<dbReference type="PANTHER" id="PTHR11804:SF48">
    <property type="entry name" value="PUTATIVE-RELATED"/>
    <property type="match status" value="1"/>
</dbReference>
<dbReference type="InterPro" id="IPR045090">
    <property type="entry name" value="Pept_M3A_M3B"/>
</dbReference>
<comment type="caution">
    <text evidence="8">The sequence shown here is derived from an EMBL/GenBank/DDBJ whole genome shotgun (WGS) entry which is preliminary data.</text>
</comment>